<evidence type="ECO:0000256" key="2">
    <source>
        <dbReference type="ARBA" id="ARBA00022692"/>
    </source>
</evidence>
<keyword evidence="2 7" id="KW-0812">Transmembrane</keyword>
<comment type="similarity">
    <text evidence="7">Belongs to the transglycosylase MltG family.</text>
</comment>
<comment type="catalytic activity">
    <reaction evidence="7">
        <text>a peptidoglycan chain = a peptidoglycan chain with N-acetyl-1,6-anhydromuramyl-[peptide] at the reducing end + a peptidoglycan chain with N-acetylglucosamine at the non-reducing end.</text>
        <dbReference type="EC" id="4.2.2.29"/>
    </reaction>
</comment>
<evidence type="ECO:0000256" key="7">
    <source>
        <dbReference type="HAMAP-Rule" id="MF_02065"/>
    </source>
</evidence>
<dbReference type="GO" id="GO:0005886">
    <property type="term" value="C:plasma membrane"/>
    <property type="evidence" value="ECO:0007669"/>
    <property type="project" value="UniProtKB-UniRule"/>
</dbReference>
<evidence type="ECO:0000313" key="9">
    <source>
        <dbReference type="Proteomes" id="UP000033870"/>
    </source>
</evidence>
<evidence type="ECO:0000256" key="6">
    <source>
        <dbReference type="ARBA" id="ARBA00023316"/>
    </source>
</evidence>
<comment type="caution">
    <text evidence="8">The sequence shown here is derived from an EMBL/GenBank/DDBJ whole genome shotgun (WGS) entry which is preliminary data.</text>
</comment>
<dbReference type="InterPro" id="IPR003770">
    <property type="entry name" value="MLTG-like"/>
</dbReference>
<keyword evidence="5 7" id="KW-0456">Lyase</keyword>
<dbReference type="NCBIfam" id="TIGR00247">
    <property type="entry name" value="endolytic transglycosylase MltG"/>
    <property type="match status" value="1"/>
</dbReference>
<name>A0A0G2B7T5_9BACT</name>
<evidence type="ECO:0000256" key="5">
    <source>
        <dbReference type="ARBA" id="ARBA00023239"/>
    </source>
</evidence>
<dbReference type="GO" id="GO:0009252">
    <property type="term" value="P:peptidoglycan biosynthetic process"/>
    <property type="evidence" value="ECO:0007669"/>
    <property type="project" value="UniProtKB-UniRule"/>
</dbReference>
<dbReference type="EMBL" id="LCRX01000017">
    <property type="protein sequence ID" value="KKW41499.1"/>
    <property type="molecule type" value="Genomic_DNA"/>
</dbReference>
<protein>
    <recommendedName>
        <fullName evidence="7">Endolytic murein transglycosylase</fullName>
        <ecNumber evidence="7">4.2.2.29</ecNumber>
    </recommendedName>
    <alternativeName>
        <fullName evidence="7">Peptidoglycan lytic transglycosylase</fullName>
    </alternativeName>
    <alternativeName>
        <fullName evidence="7">Peptidoglycan polymerization terminase</fullName>
    </alternativeName>
</protein>
<evidence type="ECO:0000256" key="3">
    <source>
        <dbReference type="ARBA" id="ARBA00022989"/>
    </source>
</evidence>
<dbReference type="STRING" id="1619044.UY92_C0017G0002"/>
<dbReference type="EC" id="4.2.2.29" evidence="7"/>
<sequence length="345" mass="38807">MKMLGRLIIGVLSLAVLAAGWYFYSAFYLAPGGYAGTASFTIREGESVFSLSERLKTEGIVRSSGLFRLYLKAKKIDRKIHPGTYVLKPPLTVGRVAETLATPGLTERTITIIPGWDLRDIAEYFVGEGIATRDELYSLTGEPAVAGRYETPLAWADIGVLRAKPSTVSYEGYLAPDTYRVYQGATLAEIITKLVKERDRQFSADIYRTLESQGRTAHEVLTMASLLEREVRRPEDKAKVADIFWRRHDVGMGLQADSTVHYFTGKKGNVFTTNEDRQADNLWNTYRYPQLPPGPIANPSLDSVRAALDPEPNDYWYFLTTLDTGEVKYAQTLGEHERNIQQYLR</sequence>
<organism evidence="8 9">
    <name type="scientific">Candidatus Magasanikbacteria bacterium GW2011_GWA2_56_11</name>
    <dbReference type="NCBI Taxonomy" id="1619044"/>
    <lineage>
        <taxon>Bacteria</taxon>
        <taxon>Candidatus Magasanikiibacteriota</taxon>
    </lineage>
</organism>
<keyword evidence="6 7" id="KW-0961">Cell wall biogenesis/degradation</keyword>
<dbReference type="Gene3D" id="3.30.1490.480">
    <property type="entry name" value="Endolytic murein transglycosylase"/>
    <property type="match status" value="1"/>
</dbReference>
<dbReference type="PANTHER" id="PTHR30518:SF2">
    <property type="entry name" value="ENDOLYTIC MUREIN TRANSGLYCOSYLASE"/>
    <property type="match status" value="1"/>
</dbReference>
<accession>A0A0G2B7T5</accession>
<dbReference type="Pfam" id="PF02618">
    <property type="entry name" value="YceG"/>
    <property type="match status" value="1"/>
</dbReference>
<dbReference type="Proteomes" id="UP000033870">
    <property type="component" value="Unassembled WGS sequence"/>
</dbReference>
<dbReference type="GO" id="GO:0071555">
    <property type="term" value="P:cell wall organization"/>
    <property type="evidence" value="ECO:0007669"/>
    <property type="project" value="UniProtKB-KW"/>
</dbReference>
<evidence type="ECO:0000256" key="1">
    <source>
        <dbReference type="ARBA" id="ARBA00022475"/>
    </source>
</evidence>
<dbReference type="AlphaFoldDB" id="A0A0G2B7T5"/>
<reference evidence="8 9" key="1">
    <citation type="journal article" date="2015" name="Nature">
        <title>rRNA introns, odd ribosomes, and small enigmatic genomes across a large radiation of phyla.</title>
        <authorList>
            <person name="Brown C.T."/>
            <person name="Hug L.A."/>
            <person name="Thomas B.C."/>
            <person name="Sharon I."/>
            <person name="Castelle C.J."/>
            <person name="Singh A."/>
            <person name="Wilkins M.J."/>
            <person name="Williams K.H."/>
            <person name="Banfield J.F."/>
        </authorList>
    </citation>
    <scope>NUCLEOTIDE SEQUENCE [LARGE SCALE GENOMIC DNA]</scope>
</reference>
<dbReference type="HAMAP" id="MF_02065">
    <property type="entry name" value="MltG"/>
    <property type="match status" value="1"/>
</dbReference>
<keyword evidence="3 7" id="KW-1133">Transmembrane helix</keyword>
<comment type="function">
    <text evidence="7">Functions as a peptidoglycan terminase that cleaves nascent peptidoglycan strands endolytically to terminate their elongation.</text>
</comment>
<proteinExistence type="inferred from homology"/>
<evidence type="ECO:0000256" key="4">
    <source>
        <dbReference type="ARBA" id="ARBA00023136"/>
    </source>
</evidence>
<keyword evidence="1 7" id="KW-1003">Cell membrane</keyword>
<keyword evidence="4 7" id="KW-0472">Membrane</keyword>
<feature type="site" description="Important for catalytic activity" evidence="7">
    <location>
        <position position="230"/>
    </location>
</feature>
<evidence type="ECO:0000313" key="8">
    <source>
        <dbReference type="EMBL" id="KKW41499.1"/>
    </source>
</evidence>
<dbReference type="GO" id="GO:0008932">
    <property type="term" value="F:lytic endotransglycosylase activity"/>
    <property type="evidence" value="ECO:0007669"/>
    <property type="project" value="UniProtKB-UniRule"/>
</dbReference>
<dbReference type="PANTHER" id="PTHR30518">
    <property type="entry name" value="ENDOLYTIC MUREIN TRANSGLYCOSYLASE"/>
    <property type="match status" value="1"/>
</dbReference>
<gene>
    <name evidence="7" type="primary">mltG</name>
    <name evidence="8" type="ORF">UY92_C0017G0002</name>
</gene>